<sequence>MATTPPPASFLRIPPTPRHGNGYDQYEPYSTRQSARLATQKASAESRTTPPPSFPISKGRGTSRSTKKQKTTETESLSPPGSPMSPRKTMLGRRVATQIDDEDPFNDAKLAHSHRSRLFRTTMTEGMLPTPAKTPRKKPVDNAGSTARVLFPQPGQKKKKKQTGFSLDSFSDDPSQGDSIQIYTDSRDRIPEVDESEENPFYQKPSTNTKPRPSRPMTRSRDKEVNEALKREDGMVYVFRGKKMFRKFSDDVFGSDDEDDDDDLGLLASRPDLLDSGILENARPLTRSSIKPRVLFPSAREHVAGENNEEEEAATDIEDQFLDHTEAADDLDLIANVHPEQRLDTPPPKSDVSTPPSPGVSVRSLRSRSKRELGARQTPTASDPTKKPSPFDGWLRKKQTPPVIAAKTKKRDAESAGGPAPKKTRGNRAIISPS</sequence>
<dbReference type="AlphaFoldDB" id="Q5B3C0"/>
<dbReference type="EMBL" id="BN001303">
    <property type="protein sequence ID" value="CBF76392.1"/>
    <property type="molecule type" value="Genomic_DNA"/>
</dbReference>
<feature type="compositionally biased region" description="Polar residues" evidence="1">
    <location>
        <begin position="163"/>
        <end position="184"/>
    </location>
</feature>
<dbReference type="OrthoDB" id="5398515at2759"/>
<feature type="region of interest" description="Disordered" evidence="1">
    <location>
        <begin position="1"/>
        <end position="228"/>
    </location>
</feature>
<dbReference type="Proteomes" id="UP000000560">
    <property type="component" value="Chromosome III"/>
</dbReference>
<dbReference type="eggNOG" id="ENOG502S7GF">
    <property type="taxonomic scope" value="Eukaryota"/>
</dbReference>
<dbReference type="GeneID" id="2872755"/>
<name>Q5B3C0_EMENI</name>
<dbReference type="KEGG" id="ani:ANIA_04960"/>
<accession>C8V912</accession>
<feature type="compositionally biased region" description="Basic and acidic residues" evidence="1">
    <location>
        <begin position="219"/>
        <end position="228"/>
    </location>
</feature>
<protein>
    <submittedName>
        <fullName evidence="2">Uncharacterized protein</fullName>
    </submittedName>
</protein>
<reference evidence="3" key="1">
    <citation type="journal article" date="2005" name="Nature">
        <title>Sequencing of Aspergillus nidulans and comparative analysis with A. fumigatus and A. oryzae.</title>
        <authorList>
            <person name="Galagan J.E."/>
            <person name="Calvo S.E."/>
            <person name="Cuomo C."/>
            <person name="Ma L.J."/>
            <person name="Wortman J.R."/>
            <person name="Batzoglou S."/>
            <person name="Lee S.I."/>
            <person name="Basturkmen M."/>
            <person name="Spevak C.C."/>
            <person name="Clutterbuck J."/>
            <person name="Kapitonov V."/>
            <person name="Jurka J."/>
            <person name="Scazzocchio C."/>
            <person name="Farman M."/>
            <person name="Butler J."/>
            <person name="Purcell S."/>
            <person name="Harris S."/>
            <person name="Braus G.H."/>
            <person name="Draht O."/>
            <person name="Busch S."/>
            <person name="D'Enfert C."/>
            <person name="Bouchier C."/>
            <person name="Goldman G.H."/>
            <person name="Bell-Pedersen D."/>
            <person name="Griffiths-Jones S."/>
            <person name="Doonan J.H."/>
            <person name="Yu J."/>
            <person name="Vienken K."/>
            <person name="Pain A."/>
            <person name="Freitag M."/>
            <person name="Selker E.U."/>
            <person name="Archer D.B."/>
            <person name="Penalva M.A."/>
            <person name="Oakley B.R."/>
            <person name="Momany M."/>
            <person name="Tanaka T."/>
            <person name="Kumagai T."/>
            <person name="Asai K."/>
            <person name="Machida M."/>
            <person name="Nierman W.C."/>
            <person name="Denning D.W."/>
            <person name="Caddick M."/>
            <person name="Hynes M."/>
            <person name="Paoletti M."/>
            <person name="Fischer R."/>
            <person name="Miller B."/>
            <person name="Dyer P."/>
            <person name="Sachs M.S."/>
            <person name="Osmani S.A."/>
            <person name="Birren B.W."/>
        </authorList>
    </citation>
    <scope>NUCLEOTIDE SEQUENCE [LARGE SCALE GENOMIC DNA]</scope>
    <source>
        <strain evidence="3">FGSC A4 / ATCC 38163 / CBS 112.46 / NRRL 194 / M139</strain>
    </source>
</reference>
<reference evidence="3" key="2">
    <citation type="journal article" date="2009" name="Fungal Genet. Biol.">
        <title>The 2008 update of the Aspergillus nidulans genome annotation: a community effort.</title>
        <authorList>
            <person name="Wortman J.R."/>
            <person name="Gilsenan J.M."/>
            <person name="Joardar V."/>
            <person name="Deegan J."/>
            <person name="Clutterbuck J."/>
            <person name="Andersen M.R."/>
            <person name="Archer D."/>
            <person name="Bencina M."/>
            <person name="Braus G."/>
            <person name="Coutinho P."/>
            <person name="von Dohren H."/>
            <person name="Doonan J."/>
            <person name="Driessen A.J."/>
            <person name="Durek P."/>
            <person name="Espeso E."/>
            <person name="Fekete E."/>
            <person name="Flipphi M."/>
            <person name="Estrada C.G."/>
            <person name="Geysens S."/>
            <person name="Goldman G."/>
            <person name="de Groot P.W."/>
            <person name="Hansen K."/>
            <person name="Harris S.D."/>
            <person name="Heinekamp T."/>
            <person name="Helmstaedt K."/>
            <person name="Henrissat B."/>
            <person name="Hofmann G."/>
            <person name="Homan T."/>
            <person name="Horio T."/>
            <person name="Horiuchi H."/>
            <person name="James S."/>
            <person name="Jones M."/>
            <person name="Karaffa L."/>
            <person name="Karanyi Z."/>
            <person name="Kato M."/>
            <person name="Keller N."/>
            <person name="Kelly D.E."/>
            <person name="Kiel J.A."/>
            <person name="Kim J.M."/>
            <person name="van der Klei I.J."/>
            <person name="Klis F.M."/>
            <person name="Kovalchuk A."/>
            <person name="Krasevec N."/>
            <person name="Kubicek C.P."/>
            <person name="Liu B."/>
            <person name="Maccabe A."/>
            <person name="Meyer V."/>
            <person name="Mirabito P."/>
            <person name="Miskei M."/>
            <person name="Mos M."/>
            <person name="Mullins J."/>
            <person name="Nelson D.R."/>
            <person name="Nielsen J."/>
            <person name="Oakley B.R."/>
            <person name="Osmani S.A."/>
            <person name="Pakula T."/>
            <person name="Paszewski A."/>
            <person name="Paulsen I."/>
            <person name="Pilsyk S."/>
            <person name="Pocsi I."/>
            <person name="Punt P.J."/>
            <person name="Ram A.F."/>
            <person name="Ren Q."/>
            <person name="Robellet X."/>
            <person name="Robson G."/>
            <person name="Seiboth B."/>
            <person name="van Solingen P."/>
            <person name="Specht T."/>
            <person name="Sun J."/>
            <person name="Taheri-Talesh N."/>
            <person name="Takeshita N."/>
            <person name="Ussery D."/>
            <person name="vanKuyk P.A."/>
            <person name="Visser H."/>
            <person name="van de Vondervoort P.J."/>
            <person name="de Vries R.P."/>
            <person name="Walton J."/>
            <person name="Xiang X."/>
            <person name="Xiong Y."/>
            <person name="Zeng A.P."/>
            <person name="Brandt B.W."/>
            <person name="Cornell M.J."/>
            <person name="van den Hondel C.A."/>
            <person name="Visser J."/>
            <person name="Oliver S.G."/>
            <person name="Turner G."/>
        </authorList>
    </citation>
    <scope>GENOME REANNOTATION</scope>
    <source>
        <strain evidence="3">FGSC A4 / ATCC 38163 / CBS 112.46 / NRRL 194 / M139</strain>
    </source>
</reference>
<keyword evidence="3" id="KW-1185">Reference proteome</keyword>
<dbReference type="InParanoid" id="Q5B3C0"/>
<dbReference type="HOGENOM" id="CLU_038380_0_0_1"/>
<dbReference type="RefSeq" id="XP_662564.1">
    <property type="nucleotide sequence ID" value="XM_657472.2"/>
</dbReference>
<gene>
    <name evidence="2" type="ORF">ANIA_04960</name>
</gene>
<organism evidence="2 3">
    <name type="scientific">Emericella nidulans (strain FGSC A4 / ATCC 38163 / CBS 112.46 / NRRL 194 / M139)</name>
    <name type="common">Aspergillus nidulans</name>
    <dbReference type="NCBI Taxonomy" id="227321"/>
    <lineage>
        <taxon>Eukaryota</taxon>
        <taxon>Fungi</taxon>
        <taxon>Dikarya</taxon>
        <taxon>Ascomycota</taxon>
        <taxon>Pezizomycotina</taxon>
        <taxon>Eurotiomycetes</taxon>
        <taxon>Eurotiomycetidae</taxon>
        <taxon>Eurotiales</taxon>
        <taxon>Aspergillaceae</taxon>
        <taxon>Aspergillus</taxon>
        <taxon>Aspergillus subgen. Nidulantes</taxon>
    </lineage>
</organism>
<evidence type="ECO:0000256" key="1">
    <source>
        <dbReference type="SAM" id="MobiDB-lite"/>
    </source>
</evidence>
<evidence type="ECO:0000313" key="2">
    <source>
        <dbReference type="EMBL" id="CBF76392.1"/>
    </source>
</evidence>
<dbReference type="VEuPathDB" id="FungiDB:AN4960"/>
<feature type="region of interest" description="Disordered" evidence="1">
    <location>
        <begin position="280"/>
        <end position="434"/>
    </location>
</feature>
<evidence type="ECO:0000313" key="3">
    <source>
        <dbReference type="Proteomes" id="UP000000560"/>
    </source>
</evidence>
<dbReference type="OMA" id="SWEPYSP"/>
<feature type="compositionally biased region" description="Polar residues" evidence="1">
    <location>
        <begin position="28"/>
        <end position="48"/>
    </location>
</feature>
<proteinExistence type="predicted"/>
<accession>Q5B3C0</accession>
<feature type="compositionally biased region" description="Acidic residues" evidence="1">
    <location>
        <begin position="307"/>
        <end position="320"/>
    </location>
</feature>